<reference evidence="2 3" key="1">
    <citation type="journal article" date="2016" name="Mol. Biol. Evol.">
        <title>Comparative Genomics of Early-Diverging Mushroom-Forming Fungi Provides Insights into the Origins of Lignocellulose Decay Capabilities.</title>
        <authorList>
            <person name="Nagy L.G."/>
            <person name="Riley R."/>
            <person name="Tritt A."/>
            <person name="Adam C."/>
            <person name="Daum C."/>
            <person name="Floudas D."/>
            <person name="Sun H."/>
            <person name="Yadav J.S."/>
            <person name="Pangilinan J."/>
            <person name="Larsson K.H."/>
            <person name="Matsuura K."/>
            <person name="Barry K."/>
            <person name="Labutti K."/>
            <person name="Kuo R."/>
            <person name="Ohm R.A."/>
            <person name="Bhattacharya S.S."/>
            <person name="Shirouzu T."/>
            <person name="Yoshinaga Y."/>
            <person name="Martin F.M."/>
            <person name="Grigoriev I.V."/>
            <person name="Hibbett D.S."/>
        </authorList>
    </citation>
    <scope>NUCLEOTIDE SEQUENCE [LARGE SCALE GENOMIC DNA]</scope>
    <source>
        <strain evidence="2 3">CBS 109695</strain>
    </source>
</reference>
<dbReference type="Proteomes" id="UP000076532">
    <property type="component" value="Unassembled WGS sequence"/>
</dbReference>
<dbReference type="STRING" id="436010.A0A166S882"/>
<sequence>MTPGSQDRSDEDAEPNVGIYEAGIIQKGVNIVFFNDKKDEGVLYEQFYKPFPEVGLALILTAIECCIDEWSTGSQTLKKFTSDEYSVIYDEHMSGLADFDENTKEYGLLPLLLSRLYNNGRWV</sequence>
<evidence type="ECO:0000313" key="3">
    <source>
        <dbReference type="Proteomes" id="UP000076532"/>
    </source>
</evidence>
<feature type="domain" description="DUF6532" evidence="1">
    <location>
        <begin position="15"/>
        <end position="99"/>
    </location>
</feature>
<accession>A0A166S882</accession>
<evidence type="ECO:0000259" key="1">
    <source>
        <dbReference type="Pfam" id="PF20149"/>
    </source>
</evidence>
<gene>
    <name evidence="2" type="ORF">FIBSPDRAFT_728048</name>
</gene>
<dbReference type="EMBL" id="KV417500">
    <property type="protein sequence ID" value="KZP29136.1"/>
    <property type="molecule type" value="Genomic_DNA"/>
</dbReference>
<proteinExistence type="predicted"/>
<dbReference type="Pfam" id="PF20149">
    <property type="entry name" value="DUF6532"/>
    <property type="match status" value="1"/>
</dbReference>
<organism evidence="2 3">
    <name type="scientific">Athelia psychrophila</name>
    <dbReference type="NCBI Taxonomy" id="1759441"/>
    <lineage>
        <taxon>Eukaryota</taxon>
        <taxon>Fungi</taxon>
        <taxon>Dikarya</taxon>
        <taxon>Basidiomycota</taxon>
        <taxon>Agaricomycotina</taxon>
        <taxon>Agaricomycetes</taxon>
        <taxon>Agaricomycetidae</taxon>
        <taxon>Atheliales</taxon>
        <taxon>Atheliaceae</taxon>
        <taxon>Athelia</taxon>
    </lineage>
</organism>
<name>A0A166S882_9AGAM</name>
<keyword evidence="3" id="KW-1185">Reference proteome</keyword>
<protein>
    <recommendedName>
        <fullName evidence="1">DUF6532 domain-containing protein</fullName>
    </recommendedName>
</protein>
<dbReference type="OrthoDB" id="3267034at2759"/>
<evidence type="ECO:0000313" key="2">
    <source>
        <dbReference type="EMBL" id="KZP29136.1"/>
    </source>
</evidence>
<dbReference type="InterPro" id="IPR045341">
    <property type="entry name" value="DUF6532"/>
</dbReference>
<dbReference type="AlphaFoldDB" id="A0A166S882"/>